<comment type="caution">
    <text evidence="2">The sequence shown here is derived from an EMBL/GenBank/DDBJ whole genome shotgun (WGS) entry which is preliminary data.</text>
</comment>
<feature type="region of interest" description="Disordered" evidence="1">
    <location>
        <begin position="62"/>
        <end position="83"/>
    </location>
</feature>
<reference evidence="2 3" key="2">
    <citation type="journal article" date="2014" name="PLoS Genet.">
        <title>Phylogenetically driven sequencing of extremely halophilic archaea reveals strategies for static and dynamic osmo-response.</title>
        <authorList>
            <person name="Becker E.A."/>
            <person name="Seitzer P.M."/>
            <person name="Tritt A."/>
            <person name="Larsen D."/>
            <person name="Krusor M."/>
            <person name="Yao A.I."/>
            <person name="Wu D."/>
            <person name="Madern D."/>
            <person name="Eisen J.A."/>
            <person name="Darling A.E."/>
            <person name="Facciotti M.T."/>
        </authorList>
    </citation>
    <scope>NUCLEOTIDE SEQUENCE [LARGE SCALE GENOMIC DNA]</scope>
    <source>
        <strain evidence="3">ATCC 29605 / DSM 3757 / JCM 8879 / NBRC 14742 / NCIMB 2012 / VKM B-1768 / DS2</strain>
    </source>
</reference>
<accession>L9VC82</accession>
<reference evidence="3" key="1">
    <citation type="submission" date="2012-11" db="EMBL/GenBank/DDBJ databases">
        <authorList>
            <person name="Becker E.A."/>
            <person name="Seitzer P."/>
            <person name="Tritt A."/>
            <person name="Larsen D."/>
            <person name="Yao A."/>
            <person name="Wu D."/>
            <person name="Darling A."/>
            <person name="Eisen J.A."/>
            <person name="Facciotti M.T."/>
        </authorList>
    </citation>
    <scope>NUCLEOTIDE SEQUENCE [LARGE SCALE GENOMIC DNA]</scope>
    <source>
        <strain evidence="3">ATCC 29605 / DSM 3757 / JCM 8879 / NBRC 14742 / NCIMB 2012 / VKM B-1768 / DS2</strain>
    </source>
</reference>
<evidence type="ECO:0000313" key="2">
    <source>
        <dbReference type="EMBL" id="ELY34810.1"/>
    </source>
</evidence>
<dbReference type="EMBL" id="AOHU01000036">
    <property type="protein sequence ID" value="ELY34810.1"/>
    <property type="molecule type" value="Genomic_DNA"/>
</dbReference>
<feature type="region of interest" description="Disordered" evidence="1">
    <location>
        <begin position="1"/>
        <end position="22"/>
    </location>
</feature>
<dbReference type="AlphaFoldDB" id="L9VC82"/>
<organism evidence="2 3">
    <name type="scientific">Haloferax volcanii (strain ATCC 29605 / DSM 3757 / JCM 8879 / NBRC 14742 / NCIMB 2012 / VKM B-1768 / DS2)</name>
    <name type="common">Halobacterium volcanii</name>
    <dbReference type="NCBI Taxonomy" id="309800"/>
    <lineage>
        <taxon>Archaea</taxon>
        <taxon>Methanobacteriati</taxon>
        <taxon>Methanobacteriota</taxon>
        <taxon>Stenosarchaea group</taxon>
        <taxon>Halobacteria</taxon>
        <taxon>Halobacteriales</taxon>
        <taxon>Haloferacaceae</taxon>
        <taxon>Haloferax</taxon>
    </lineage>
</organism>
<evidence type="ECO:0000313" key="3">
    <source>
        <dbReference type="Proteomes" id="UP000011532"/>
    </source>
</evidence>
<sequence length="124" mass="14186">MITGDRKAVSMSEQGSDPLPDVDITDISPMAWRLLRVAAGYNQRAVERAVDDLMQAHVSMLESGSRGLSRSRRGTRRRTGPHARRTLLNRVGARRETPASVCRFRRVDGYRRRYTAVRYRIENN</sequence>
<dbReference type="Proteomes" id="UP000011532">
    <property type="component" value="Unassembled WGS sequence"/>
</dbReference>
<protein>
    <submittedName>
        <fullName evidence="2">Uncharacterized protein</fullName>
    </submittedName>
</protein>
<feature type="compositionally biased region" description="Basic residues" evidence="1">
    <location>
        <begin position="69"/>
        <end position="83"/>
    </location>
</feature>
<evidence type="ECO:0000256" key="1">
    <source>
        <dbReference type="SAM" id="MobiDB-lite"/>
    </source>
</evidence>
<dbReference type="PATRIC" id="fig|309800.29.peg.945"/>
<gene>
    <name evidence="2" type="ORF">C498_04860</name>
</gene>
<proteinExistence type="predicted"/>
<name>L9VC82_HALVD</name>